<evidence type="ECO:0000259" key="7">
    <source>
        <dbReference type="PROSITE" id="PS50114"/>
    </source>
</evidence>
<dbReference type="Proteomes" id="UP000708148">
    <property type="component" value="Unassembled WGS sequence"/>
</dbReference>
<accession>A0A8S1J923</accession>
<dbReference type="SMART" id="SM00401">
    <property type="entry name" value="ZnF_GATA"/>
    <property type="match status" value="1"/>
</dbReference>
<evidence type="ECO:0000313" key="9">
    <source>
        <dbReference type="Proteomes" id="UP000708148"/>
    </source>
</evidence>
<dbReference type="PROSITE" id="PS50114">
    <property type="entry name" value="GATA_ZN_FINGER_2"/>
    <property type="match status" value="1"/>
</dbReference>
<dbReference type="Gene3D" id="3.30.50.10">
    <property type="entry name" value="Erythroid Transcription Factor GATA-1, subunit A"/>
    <property type="match status" value="1"/>
</dbReference>
<reference evidence="8" key="1">
    <citation type="submission" date="2020-12" db="EMBL/GenBank/DDBJ databases">
        <authorList>
            <person name="Iha C."/>
        </authorList>
    </citation>
    <scope>NUCLEOTIDE SEQUENCE</scope>
</reference>
<dbReference type="GO" id="GO:0008270">
    <property type="term" value="F:zinc ion binding"/>
    <property type="evidence" value="ECO:0007669"/>
    <property type="project" value="UniProtKB-KW"/>
</dbReference>
<keyword evidence="4" id="KW-0862">Zinc</keyword>
<evidence type="ECO:0000256" key="4">
    <source>
        <dbReference type="ARBA" id="ARBA00022833"/>
    </source>
</evidence>
<dbReference type="InterPro" id="IPR000679">
    <property type="entry name" value="Znf_GATA"/>
</dbReference>
<dbReference type="EMBL" id="CAJHUC010002419">
    <property type="protein sequence ID" value="CAD7703792.1"/>
    <property type="molecule type" value="Genomic_DNA"/>
</dbReference>
<feature type="compositionally biased region" description="Polar residues" evidence="6">
    <location>
        <begin position="143"/>
        <end position="157"/>
    </location>
</feature>
<evidence type="ECO:0000256" key="5">
    <source>
        <dbReference type="PROSITE-ProRule" id="PRU00094"/>
    </source>
</evidence>
<keyword evidence="3 5" id="KW-0863">Zinc-finger</keyword>
<dbReference type="CDD" id="cd00202">
    <property type="entry name" value="ZnF_GATA"/>
    <property type="match status" value="1"/>
</dbReference>
<dbReference type="PANTHER" id="PTHR45658:SF18">
    <property type="entry name" value="PROTEIN GAT2"/>
    <property type="match status" value="1"/>
</dbReference>
<keyword evidence="2" id="KW-0479">Metal-binding</keyword>
<evidence type="ECO:0000256" key="6">
    <source>
        <dbReference type="SAM" id="MobiDB-lite"/>
    </source>
</evidence>
<feature type="region of interest" description="Disordered" evidence="6">
    <location>
        <begin position="127"/>
        <end position="162"/>
    </location>
</feature>
<dbReference type="AlphaFoldDB" id="A0A8S1J923"/>
<sequence>MSCCLRACVVTCVPQVAPAKVFSAAARQVYCWRCDEAAHGGESGSACPRYLILDSPLPAVGQRDSAQRAANEMCASGMPGGEVFASWPSDSEESLLVEFTQGLAPGIATDPELMQLEWLSGGGLLKPPKHWGDDKSDDLAGSGTDSFPTGPSASSLDGSFGLMMQNSVDNPSLMMQPSEELADSPGAVNSWPLRTPANTPAAPNGRSLGQLVGNCLGPLPFGVDLVAQKMPGLVPGAPYGMVPVTPRHRRHYSLDCLDPMEDPRRHTRKRRLARGNPLGVRSRAGPMPGELEVATAHLRRELGGAPCVSPQRRCTHCGASKTPQWRAGPFGQKTLCNACGVKFKAGRLNPCGSPTARGRRVGQLSSQRKSMMVVDGVGP</sequence>
<name>A0A8S1J923_9CHLO</name>
<evidence type="ECO:0000256" key="2">
    <source>
        <dbReference type="ARBA" id="ARBA00022723"/>
    </source>
</evidence>
<dbReference type="Pfam" id="PF00320">
    <property type="entry name" value="GATA"/>
    <property type="match status" value="1"/>
</dbReference>
<dbReference type="SUPFAM" id="SSF57716">
    <property type="entry name" value="Glucocorticoid receptor-like (DNA-binding domain)"/>
    <property type="match status" value="1"/>
</dbReference>
<dbReference type="GO" id="GO:0043565">
    <property type="term" value="F:sequence-specific DNA binding"/>
    <property type="evidence" value="ECO:0007669"/>
    <property type="project" value="InterPro"/>
</dbReference>
<dbReference type="PANTHER" id="PTHR45658">
    <property type="entry name" value="GATA TRANSCRIPTION FACTOR"/>
    <property type="match status" value="1"/>
</dbReference>
<dbReference type="PROSITE" id="PS00344">
    <property type="entry name" value="GATA_ZN_FINGER_1"/>
    <property type="match status" value="1"/>
</dbReference>
<organism evidence="8 9">
    <name type="scientific">Ostreobium quekettii</name>
    <dbReference type="NCBI Taxonomy" id="121088"/>
    <lineage>
        <taxon>Eukaryota</taxon>
        <taxon>Viridiplantae</taxon>
        <taxon>Chlorophyta</taxon>
        <taxon>core chlorophytes</taxon>
        <taxon>Ulvophyceae</taxon>
        <taxon>TCBD clade</taxon>
        <taxon>Bryopsidales</taxon>
        <taxon>Ostreobineae</taxon>
        <taxon>Ostreobiaceae</taxon>
        <taxon>Ostreobium</taxon>
    </lineage>
</organism>
<comment type="similarity">
    <text evidence="1">Belongs to the type IV zinc-finger family. Class A subfamily.</text>
</comment>
<protein>
    <recommendedName>
        <fullName evidence="7">GATA-type domain-containing protein</fullName>
    </recommendedName>
</protein>
<feature type="region of interest" description="Disordered" evidence="6">
    <location>
        <begin position="256"/>
        <end position="287"/>
    </location>
</feature>
<feature type="region of interest" description="Disordered" evidence="6">
    <location>
        <begin position="354"/>
        <end position="379"/>
    </location>
</feature>
<gene>
    <name evidence="8" type="ORF">OSTQU699_LOCUS9149</name>
</gene>
<evidence type="ECO:0000256" key="1">
    <source>
        <dbReference type="ARBA" id="ARBA00005694"/>
    </source>
</evidence>
<evidence type="ECO:0000313" key="8">
    <source>
        <dbReference type="EMBL" id="CAD7703792.1"/>
    </source>
</evidence>
<dbReference type="InterPro" id="IPR051140">
    <property type="entry name" value="GATA_TF"/>
</dbReference>
<comment type="caution">
    <text evidence="8">The sequence shown here is derived from an EMBL/GenBank/DDBJ whole genome shotgun (WGS) entry which is preliminary data.</text>
</comment>
<dbReference type="OrthoDB" id="568328at2759"/>
<feature type="domain" description="GATA-type" evidence="7">
    <location>
        <begin position="308"/>
        <end position="344"/>
    </location>
</feature>
<dbReference type="GO" id="GO:0006355">
    <property type="term" value="P:regulation of DNA-templated transcription"/>
    <property type="evidence" value="ECO:0007669"/>
    <property type="project" value="InterPro"/>
</dbReference>
<evidence type="ECO:0000256" key="3">
    <source>
        <dbReference type="ARBA" id="ARBA00022771"/>
    </source>
</evidence>
<keyword evidence="9" id="KW-1185">Reference proteome</keyword>
<dbReference type="InterPro" id="IPR013088">
    <property type="entry name" value="Znf_NHR/GATA"/>
</dbReference>
<proteinExistence type="inferred from homology"/>